<protein>
    <submittedName>
        <fullName evidence="2">Uncharacterized protein</fullName>
    </submittedName>
</protein>
<feature type="region of interest" description="Disordered" evidence="1">
    <location>
        <begin position="1"/>
        <end position="44"/>
    </location>
</feature>
<dbReference type="EMBL" id="VUMY01000005">
    <property type="protein sequence ID" value="MST49299.1"/>
    <property type="molecule type" value="Genomic_DNA"/>
</dbReference>
<dbReference type="Proteomes" id="UP000442535">
    <property type="component" value="Unassembled WGS sequence"/>
</dbReference>
<proteinExistence type="predicted"/>
<evidence type="ECO:0000256" key="1">
    <source>
        <dbReference type="SAM" id="MobiDB-lite"/>
    </source>
</evidence>
<reference evidence="2 3" key="1">
    <citation type="submission" date="2019-08" db="EMBL/GenBank/DDBJ databases">
        <title>In-depth cultivation of the pig gut microbiome towards novel bacterial diversity and tailored functional studies.</title>
        <authorList>
            <person name="Wylensek D."/>
            <person name="Hitch T.C.A."/>
            <person name="Clavel T."/>
        </authorList>
    </citation>
    <scope>NUCLEOTIDE SEQUENCE [LARGE SCALE GENOMIC DNA]</scope>
    <source>
        <strain evidence="2 3">RF-GAM-744-WT-7</strain>
    </source>
</reference>
<keyword evidence="3" id="KW-1185">Reference proteome</keyword>
<organism evidence="2 3">
    <name type="scientific">Mobiluncus porci</name>
    <dbReference type="NCBI Taxonomy" id="2652278"/>
    <lineage>
        <taxon>Bacteria</taxon>
        <taxon>Bacillati</taxon>
        <taxon>Actinomycetota</taxon>
        <taxon>Actinomycetes</taxon>
        <taxon>Actinomycetales</taxon>
        <taxon>Actinomycetaceae</taxon>
        <taxon>Mobiluncus</taxon>
    </lineage>
</organism>
<dbReference type="RefSeq" id="WP_154543820.1">
    <property type="nucleotide sequence ID" value="NZ_JAQYQY010000003.1"/>
</dbReference>
<name>A0A7K0K1K3_9ACTO</name>
<dbReference type="AlphaFoldDB" id="A0A7K0K1K3"/>
<evidence type="ECO:0000313" key="2">
    <source>
        <dbReference type="EMBL" id="MST49299.1"/>
    </source>
</evidence>
<accession>A0A7K0K1K3</accession>
<sequence>MSDTPDPLSAIPSNSLLGASFTPDEPDKATAAPNPSGEETVPIPAEIPQIVRATWEIDSQTPPLEKRQDGRLFTIHKLSEVVEMVKEHVEPAELEQMRQVATENPTALAALPFALPDEDADFLSQLGRLVWTDDIQGVAVLYETDAMLTAEEMQNAPEDPAEREKYVKDLTAKREKSRFVVAATRTEAWSVVHPHFESNPEQMEQGPALVMDLLQLITRGRGASPEEN</sequence>
<evidence type="ECO:0000313" key="3">
    <source>
        <dbReference type="Proteomes" id="UP000442535"/>
    </source>
</evidence>
<gene>
    <name evidence="2" type="ORF">FYJ63_03465</name>
</gene>
<comment type="caution">
    <text evidence="2">The sequence shown here is derived from an EMBL/GenBank/DDBJ whole genome shotgun (WGS) entry which is preliminary data.</text>
</comment>